<dbReference type="AlphaFoldDB" id="A0A225UT45"/>
<evidence type="ECO:0008006" key="4">
    <source>
        <dbReference type="Google" id="ProtNLM"/>
    </source>
</evidence>
<evidence type="ECO:0000256" key="1">
    <source>
        <dbReference type="SAM" id="MobiDB-lite"/>
    </source>
</evidence>
<sequence>MESRRGKPVWVRLTNVSDGTTRCYKHYSVVLWIAKGELPREVGYVRLDSSKCNEWQVLAYAEGRDDTLLQKEKELYECWLAEQPPAVERQTYATPARILTRPTEDSVALRKSVLDHPGPDDRGDGVNSHSSVRMQYDSEASVTVGVDGETSGEPDMQPAEFSDVRDDEKDSAEDSVNMLELTTSP</sequence>
<reference evidence="3" key="1">
    <citation type="submission" date="2017-03" db="EMBL/GenBank/DDBJ databases">
        <title>Phytopthora megakarya and P. palmivora, two closely related causual agents of cacao black pod achieved similar genome size and gene model numbers by different mechanisms.</title>
        <authorList>
            <person name="Ali S."/>
            <person name="Shao J."/>
            <person name="Larry D.J."/>
            <person name="Kronmiller B."/>
            <person name="Shen D."/>
            <person name="Strem M.D."/>
            <person name="Melnick R.L."/>
            <person name="Guiltinan M.J."/>
            <person name="Tyler B.M."/>
            <person name="Meinhardt L.W."/>
            <person name="Bailey B.A."/>
        </authorList>
    </citation>
    <scope>NUCLEOTIDE SEQUENCE [LARGE SCALE GENOMIC DNA]</scope>
    <source>
        <strain evidence="3">zdho120</strain>
    </source>
</reference>
<accession>A0A225UT45</accession>
<organism evidence="2 3">
    <name type="scientific">Phytophthora megakarya</name>
    <dbReference type="NCBI Taxonomy" id="4795"/>
    <lineage>
        <taxon>Eukaryota</taxon>
        <taxon>Sar</taxon>
        <taxon>Stramenopiles</taxon>
        <taxon>Oomycota</taxon>
        <taxon>Peronosporomycetes</taxon>
        <taxon>Peronosporales</taxon>
        <taxon>Peronosporaceae</taxon>
        <taxon>Phytophthora</taxon>
    </lineage>
</organism>
<feature type="region of interest" description="Disordered" evidence="1">
    <location>
        <begin position="113"/>
        <end position="185"/>
    </location>
</feature>
<comment type="caution">
    <text evidence="2">The sequence shown here is derived from an EMBL/GenBank/DDBJ whole genome shotgun (WGS) entry which is preliminary data.</text>
</comment>
<evidence type="ECO:0000313" key="3">
    <source>
        <dbReference type="Proteomes" id="UP000198211"/>
    </source>
</evidence>
<gene>
    <name evidence="2" type="ORF">PHMEG_00034160</name>
</gene>
<dbReference type="EMBL" id="NBNE01012532">
    <property type="protein sequence ID" value="OWY95756.1"/>
    <property type="molecule type" value="Genomic_DNA"/>
</dbReference>
<keyword evidence="3" id="KW-1185">Reference proteome</keyword>
<protein>
    <recommendedName>
        <fullName evidence="4">Eukaryotic/viral aspartic protease</fullName>
    </recommendedName>
</protein>
<dbReference type="OrthoDB" id="128850at2759"/>
<name>A0A225UT45_9STRA</name>
<dbReference type="Proteomes" id="UP000198211">
    <property type="component" value="Unassembled WGS sequence"/>
</dbReference>
<proteinExistence type="predicted"/>
<evidence type="ECO:0000313" key="2">
    <source>
        <dbReference type="EMBL" id="OWY95756.1"/>
    </source>
</evidence>
<feature type="compositionally biased region" description="Polar residues" evidence="1">
    <location>
        <begin position="127"/>
        <end position="141"/>
    </location>
</feature>
<feature type="compositionally biased region" description="Basic and acidic residues" evidence="1">
    <location>
        <begin position="113"/>
        <end position="124"/>
    </location>
</feature>